<sequence>MYSNLFEAWWPIILAGVITASSVVILARYIRRTILYLLTTIVSLISFIILILSIFTIGEWAGMGIGMFAISILLGVNIGALCSFLVKQK</sequence>
<dbReference type="PATRIC" id="fig|1473.5.peg.4391"/>
<keyword evidence="3" id="KW-1185">Reference proteome</keyword>
<keyword evidence="1" id="KW-0472">Membrane</keyword>
<reference evidence="3" key="1">
    <citation type="submission" date="2015-07" db="EMBL/GenBank/DDBJ databases">
        <title>Fjat-10053 dsm26.</title>
        <authorList>
            <person name="Liu B."/>
            <person name="Wang J."/>
            <person name="Zhu Y."/>
            <person name="Liu G."/>
            <person name="Chen Q."/>
            <person name="Chen Z."/>
            <person name="Lan J."/>
            <person name="Che J."/>
            <person name="Ge C."/>
            <person name="Shi H."/>
            <person name="Pan Z."/>
            <person name="Liu X."/>
        </authorList>
    </citation>
    <scope>NUCLEOTIDE SEQUENCE [LARGE SCALE GENOMIC DNA]</scope>
    <source>
        <strain evidence="3">DSM 26</strain>
    </source>
</reference>
<dbReference type="InterPro" id="IPR025434">
    <property type="entry name" value="YesK-like"/>
</dbReference>
<evidence type="ECO:0000313" key="2">
    <source>
        <dbReference type="EMBL" id="KNE21387.1"/>
    </source>
</evidence>
<feature type="transmembrane region" description="Helical" evidence="1">
    <location>
        <begin position="34"/>
        <end position="57"/>
    </location>
</feature>
<feature type="transmembrane region" description="Helical" evidence="1">
    <location>
        <begin position="63"/>
        <end position="86"/>
    </location>
</feature>
<dbReference type="RefSeq" id="WP_050350814.1">
    <property type="nucleotide sequence ID" value="NZ_CP073011.1"/>
</dbReference>
<dbReference type="Pfam" id="PF14150">
    <property type="entry name" value="YesK"/>
    <property type="match status" value="1"/>
</dbReference>
<gene>
    <name evidence="2" type="ORF">AFK71_06890</name>
</gene>
<organism evidence="2 3">
    <name type="scientific">Virgibacillus pantothenticus</name>
    <dbReference type="NCBI Taxonomy" id="1473"/>
    <lineage>
        <taxon>Bacteria</taxon>
        <taxon>Bacillati</taxon>
        <taxon>Bacillota</taxon>
        <taxon>Bacilli</taxon>
        <taxon>Bacillales</taxon>
        <taxon>Bacillaceae</taxon>
        <taxon>Virgibacillus</taxon>
    </lineage>
</organism>
<dbReference type="GeneID" id="66872872"/>
<dbReference type="Proteomes" id="UP000036780">
    <property type="component" value="Unassembled WGS sequence"/>
</dbReference>
<evidence type="ECO:0008006" key="4">
    <source>
        <dbReference type="Google" id="ProtNLM"/>
    </source>
</evidence>
<accession>A0A0L0QS50</accession>
<dbReference type="OrthoDB" id="2706948at2"/>
<keyword evidence="1" id="KW-0812">Transmembrane</keyword>
<dbReference type="EMBL" id="LGTO01000005">
    <property type="protein sequence ID" value="KNE21387.1"/>
    <property type="molecule type" value="Genomic_DNA"/>
</dbReference>
<keyword evidence="1" id="KW-1133">Transmembrane helix</keyword>
<feature type="transmembrane region" description="Helical" evidence="1">
    <location>
        <begin position="6"/>
        <end position="27"/>
    </location>
</feature>
<name>A0A0L0QS50_VIRPA</name>
<evidence type="ECO:0000256" key="1">
    <source>
        <dbReference type="SAM" id="Phobius"/>
    </source>
</evidence>
<dbReference type="AlphaFoldDB" id="A0A0L0QS50"/>
<evidence type="ECO:0000313" key="3">
    <source>
        <dbReference type="Proteomes" id="UP000036780"/>
    </source>
</evidence>
<proteinExistence type="predicted"/>
<protein>
    <recommendedName>
        <fullName evidence="4">Sodium:dicarboxylate symporter</fullName>
    </recommendedName>
</protein>
<comment type="caution">
    <text evidence="2">The sequence shown here is derived from an EMBL/GenBank/DDBJ whole genome shotgun (WGS) entry which is preliminary data.</text>
</comment>